<dbReference type="EMBL" id="FNCO01000013">
    <property type="protein sequence ID" value="SDI40483.1"/>
    <property type="molecule type" value="Genomic_DNA"/>
</dbReference>
<keyword evidence="3" id="KW-1185">Reference proteome</keyword>
<gene>
    <name evidence="2" type="ORF">SAMN05216605_11331</name>
</gene>
<organism evidence="2 3">
    <name type="scientific">Pseudomonas abietaniphila</name>
    <dbReference type="NCBI Taxonomy" id="89065"/>
    <lineage>
        <taxon>Bacteria</taxon>
        <taxon>Pseudomonadati</taxon>
        <taxon>Pseudomonadota</taxon>
        <taxon>Gammaproteobacteria</taxon>
        <taxon>Pseudomonadales</taxon>
        <taxon>Pseudomonadaceae</taxon>
        <taxon>Pseudomonas</taxon>
    </lineage>
</organism>
<dbReference type="STRING" id="89065.SAMN05216605_11331"/>
<feature type="domain" description="Tip attachment protein J central straight fiber" evidence="1">
    <location>
        <begin position="169"/>
        <end position="243"/>
    </location>
</feature>
<dbReference type="Proteomes" id="UP000182894">
    <property type="component" value="Unassembled WGS sequence"/>
</dbReference>
<evidence type="ECO:0000313" key="3">
    <source>
        <dbReference type="Proteomes" id="UP000182894"/>
    </source>
</evidence>
<dbReference type="RefSeq" id="WP_074755861.1">
    <property type="nucleotide sequence ID" value="NZ_FNCO01000013.1"/>
</dbReference>
<dbReference type="InterPro" id="IPR015406">
    <property type="entry name" value="GpJ_CSF"/>
</dbReference>
<proteinExistence type="predicted"/>
<protein>
    <recommendedName>
        <fullName evidence="1">Tip attachment protein J central straight fiber domain-containing protein</fullName>
    </recommendedName>
</protein>
<reference evidence="3" key="1">
    <citation type="submission" date="2016-10" db="EMBL/GenBank/DDBJ databases">
        <authorList>
            <person name="Varghese N."/>
            <person name="Submissions S."/>
        </authorList>
    </citation>
    <scope>NUCLEOTIDE SEQUENCE [LARGE SCALE GENOMIC DNA]</scope>
    <source>
        <strain evidence="3">ATCC 700689</strain>
    </source>
</reference>
<sequence>MQSHDYVPGVSGWKIEDGRFEINAATIKVGGLSPEPQFITITAAEWNESDIPHIALERCRFIRDAINAIPDQYRGNAEFSTEDRSFEGNGSDLRTLLTYRRAETSEEAAARVERAKVAGTRVVHKNGCMTIIHDGVVRVRLGNLEQPFVVEDDQLFISEAAVENGTVTNNKVSPQWSIKLEVRNGQYVAAGIGIGSQLLTSADKFAVKDEQPKSEIEQAIAEGNAQKILDLIAGTISETELGKSMIAEGEPFADRVRAVIRDELRAGGLLHRI</sequence>
<dbReference type="Pfam" id="PF09327">
    <property type="entry name" value="Phage_Tail_Tip"/>
    <property type="match status" value="1"/>
</dbReference>
<dbReference type="AlphaFoldDB" id="A0A1G8KAR8"/>
<accession>A0A1G8KAR8</accession>
<evidence type="ECO:0000313" key="2">
    <source>
        <dbReference type="EMBL" id="SDI40483.1"/>
    </source>
</evidence>
<evidence type="ECO:0000259" key="1">
    <source>
        <dbReference type="Pfam" id="PF09327"/>
    </source>
</evidence>
<name>A0A1G8KAR8_9PSED</name>